<evidence type="ECO:0000259" key="3">
    <source>
        <dbReference type="PROSITE" id="PS50800"/>
    </source>
</evidence>
<evidence type="ECO:0000313" key="4">
    <source>
        <dbReference type="EMBL" id="CAB3263856.1"/>
    </source>
</evidence>
<evidence type="ECO:0000256" key="2">
    <source>
        <dbReference type="SAM" id="MobiDB-lite"/>
    </source>
</evidence>
<dbReference type="EMBL" id="LR787994">
    <property type="protein sequence ID" value="CAB3263856.1"/>
    <property type="molecule type" value="mRNA"/>
</dbReference>
<feature type="region of interest" description="Disordered" evidence="2">
    <location>
        <begin position="497"/>
        <end position="540"/>
    </location>
</feature>
<name>A0A6F9DLJ6_9ASCI</name>
<dbReference type="AlphaFoldDB" id="A0A6F9DLJ6"/>
<organism evidence="4">
    <name type="scientific">Phallusia mammillata</name>
    <dbReference type="NCBI Taxonomy" id="59560"/>
    <lineage>
        <taxon>Eukaryota</taxon>
        <taxon>Metazoa</taxon>
        <taxon>Chordata</taxon>
        <taxon>Tunicata</taxon>
        <taxon>Ascidiacea</taxon>
        <taxon>Phlebobranchia</taxon>
        <taxon>Ascidiidae</taxon>
        <taxon>Phallusia</taxon>
    </lineage>
</organism>
<dbReference type="PROSITE" id="PS50800">
    <property type="entry name" value="SAP"/>
    <property type="match status" value="1"/>
</dbReference>
<dbReference type="InterPro" id="IPR043451">
    <property type="entry name" value="Myocardin-like"/>
</dbReference>
<sequence>MSQMMKSDKPRSSSQLTLSKLEEMKVSELKEELKFRRLKVTGTKEVLVERLKPFCVDSENPFLADLQIGDDNSSTGAYVTAGSPTTMNDVTFQAVAQENHAMQPIITQGITLSPNNSEQVGSNDAGPSTAFTIDPNTVFTHRVARMPIPEQHKIVLKQEKFTMPTWHSNIQDARVVTMVTSHAPTTSFSFPEAVDVNKDKLLEKQQKEINDLRRMVELHRSQLIKLQEHQSPELEGQQSENLQQQLQQQQQAFEFSQAAINNHRSQPAVQFCSSNPSTARQTSTASQPYNSPPNYDQAYEMMSEGDSRNHHQHENVNRQMDDLLELLADNGELPSTPVVTRQRLNDHSSYQGLNESTMRHRHHHGYAHQQQQHSQLPSNEYGSVIAQERAQLQQEIAQQQQQKSYSHRGSRDFASPDVAKMLVETAGDALMDTSSFPPVINSTLNDRGAEQPLNYSRASARNSVDSGIIYSNSHYSPMDTNLDGSSKDLFTDLRLSSSSLDSGEPTLNTVSLSPATPPRPKPYLQSTFRPHPSPRSTHNHLVKSASQELLSTSDNSTTGNHQMDNKLGWLDLTLGSAVGGPPSPGGPFGNMNFEEGHPQHNRYHQAMSYNAFHENESILGVGGSTGALNINPGLGGNGVEQWDPWDGILESNFNT</sequence>
<feature type="region of interest" description="Disordered" evidence="2">
    <location>
        <begin position="268"/>
        <end position="299"/>
    </location>
</feature>
<feature type="domain" description="SAP" evidence="3">
    <location>
        <begin position="21"/>
        <end position="55"/>
    </location>
</feature>
<reference evidence="4" key="1">
    <citation type="submission" date="2020-04" db="EMBL/GenBank/DDBJ databases">
        <authorList>
            <person name="Neveu A P."/>
        </authorList>
    </citation>
    <scope>NUCLEOTIDE SEQUENCE</scope>
    <source>
        <tissue evidence="4">Whole embryo</tissue>
    </source>
</reference>
<dbReference type="GO" id="GO:0005634">
    <property type="term" value="C:nucleus"/>
    <property type="evidence" value="ECO:0007669"/>
    <property type="project" value="TreeGrafter"/>
</dbReference>
<gene>
    <name evidence="4" type="primary">Mkl2-002</name>
</gene>
<feature type="compositionally biased region" description="Polar residues" evidence="2">
    <location>
        <begin position="505"/>
        <end position="514"/>
    </location>
</feature>
<dbReference type="PANTHER" id="PTHR22793:SF12">
    <property type="entry name" value="MYOCARDIN-RELATED TRANSCRIPTION FACTOR, ISOFORM H"/>
    <property type="match status" value="1"/>
</dbReference>
<keyword evidence="1" id="KW-0175">Coiled coil</keyword>
<feature type="coiled-coil region" evidence="1">
    <location>
        <begin position="202"/>
        <end position="259"/>
    </location>
</feature>
<dbReference type="Gene3D" id="1.10.720.30">
    <property type="entry name" value="SAP domain"/>
    <property type="match status" value="1"/>
</dbReference>
<dbReference type="GO" id="GO:0003713">
    <property type="term" value="F:transcription coactivator activity"/>
    <property type="evidence" value="ECO:0007669"/>
    <property type="project" value="TreeGrafter"/>
</dbReference>
<dbReference type="SMART" id="SM00513">
    <property type="entry name" value="SAP"/>
    <property type="match status" value="1"/>
</dbReference>
<dbReference type="PANTHER" id="PTHR22793">
    <property type="entry name" value="MYOCARDIN-RELATED TRANSCRIPTION FACTOR-RELATED"/>
    <property type="match status" value="1"/>
</dbReference>
<feature type="compositionally biased region" description="Polar residues" evidence="2">
    <location>
        <begin position="268"/>
        <end position="294"/>
    </location>
</feature>
<dbReference type="Pfam" id="PF02037">
    <property type="entry name" value="SAP"/>
    <property type="match status" value="1"/>
</dbReference>
<dbReference type="SUPFAM" id="SSF68906">
    <property type="entry name" value="SAP domain"/>
    <property type="match status" value="1"/>
</dbReference>
<proteinExistence type="evidence at transcript level"/>
<dbReference type="InterPro" id="IPR003034">
    <property type="entry name" value="SAP_dom"/>
</dbReference>
<protein>
    <submittedName>
        <fullName evidence="4">MKL/myocardin-like protein 2</fullName>
    </submittedName>
</protein>
<dbReference type="InterPro" id="IPR036361">
    <property type="entry name" value="SAP_dom_sf"/>
</dbReference>
<dbReference type="GO" id="GO:0045944">
    <property type="term" value="P:positive regulation of transcription by RNA polymerase II"/>
    <property type="evidence" value="ECO:0007669"/>
    <property type="project" value="TreeGrafter"/>
</dbReference>
<evidence type="ECO:0000256" key="1">
    <source>
        <dbReference type="SAM" id="Coils"/>
    </source>
</evidence>
<accession>A0A6F9DLJ6</accession>